<dbReference type="EC" id="3.5.-.-" evidence="3"/>
<dbReference type="Proteomes" id="UP000056750">
    <property type="component" value="Chromosome"/>
</dbReference>
<dbReference type="PANTHER" id="PTHR11803">
    <property type="entry name" value="2-IMINOBUTANOATE/2-IMINOPROPANOATE DEAMINASE RIDA"/>
    <property type="match status" value="1"/>
</dbReference>
<keyword evidence="3" id="KW-0378">Hydrolase</keyword>
<dbReference type="PANTHER" id="PTHR11803:SF58">
    <property type="entry name" value="PROTEIN HMF1-RELATED"/>
    <property type="match status" value="1"/>
</dbReference>
<dbReference type="Pfam" id="PF01042">
    <property type="entry name" value="Ribonuc_L-PSP"/>
    <property type="match status" value="1"/>
</dbReference>
<dbReference type="GO" id="GO:0005829">
    <property type="term" value="C:cytosol"/>
    <property type="evidence" value="ECO:0007669"/>
    <property type="project" value="TreeGrafter"/>
</dbReference>
<reference evidence="3" key="2">
    <citation type="submission" date="2023-07" db="EMBL/GenBank/DDBJ databases">
        <title>Genome content predicts the carbon catabolic preferences of heterotrophic bacteria.</title>
        <authorList>
            <person name="Gralka M."/>
        </authorList>
    </citation>
    <scope>NUCLEOTIDE SEQUENCE</scope>
    <source>
        <strain evidence="3">F2M12</strain>
    </source>
</reference>
<dbReference type="Gene3D" id="3.30.1330.40">
    <property type="entry name" value="RutC-like"/>
    <property type="match status" value="1"/>
</dbReference>
<gene>
    <name evidence="2" type="ORF">AVL57_15255</name>
    <name evidence="3" type="ORF">Q4527_10855</name>
</gene>
<accession>A0AAW7Z2D8</accession>
<dbReference type="GO" id="GO:0019239">
    <property type="term" value="F:deaminase activity"/>
    <property type="evidence" value="ECO:0007669"/>
    <property type="project" value="TreeGrafter"/>
</dbReference>
<reference evidence="2 4" key="1">
    <citation type="submission" date="2015-12" db="EMBL/GenBank/DDBJ databases">
        <title>Intraspecies pangenome expansion in the marine bacterium Alteromonas.</title>
        <authorList>
            <person name="Lopez-Perez M."/>
            <person name="Rodriguez-Valera F."/>
        </authorList>
    </citation>
    <scope>NUCLEOTIDE SEQUENCE [LARGE SCALE GENOMIC DNA]</scope>
    <source>
        <strain evidence="2 4">LMG 21861</strain>
    </source>
</reference>
<dbReference type="EMBL" id="CP013926">
    <property type="protein sequence ID" value="AMJ75199.1"/>
    <property type="molecule type" value="Genomic_DNA"/>
</dbReference>
<evidence type="ECO:0000313" key="5">
    <source>
        <dbReference type="Proteomes" id="UP001170717"/>
    </source>
</evidence>
<organism evidence="3 5">
    <name type="scientific">Alteromonas stellipolaris</name>
    <dbReference type="NCBI Taxonomy" id="233316"/>
    <lineage>
        <taxon>Bacteria</taxon>
        <taxon>Pseudomonadati</taxon>
        <taxon>Pseudomonadota</taxon>
        <taxon>Gammaproteobacteria</taxon>
        <taxon>Alteromonadales</taxon>
        <taxon>Alteromonadaceae</taxon>
        <taxon>Alteromonas/Salinimonas group</taxon>
        <taxon>Alteromonas</taxon>
    </lineage>
</organism>
<sequence>MYNPWEAEIGYSQVVIAGNNVYLSGIASDKATLEEQVREIYTLIQNTLKDNNLGMESIVKQVIYTTDIEAFKKLGKVRKEKFKEGQYPSSTLVEVQRLYSPNHMIEIEVVAFKE</sequence>
<dbReference type="CDD" id="cd00448">
    <property type="entry name" value="YjgF_YER057c_UK114_family"/>
    <property type="match status" value="1"/>
</dbReference>
<dbReference type="InterPro" id="IPR006175">
    <property type="entry name" value="YjgF/YER057c/UK114"/>
</dbReference>
<dbReference type="InterPro" id="IPR035959">
    <property type="entry name" value="RutC-like_sf"/>
</dbReference>
<proteinExistence type="inferred from homology"/>
<name>A0AAW7Z2D8_9ALTE</name>
<dbReference type="AlphaFoldDB" id="A0AAW7Z2D8"/>
<dbReference type="SUPFAM" id="SSF55298">
    <property type="entry name" value="YjgF-like"/>
    <property type="match status" value="1"/>
</dbReference>
<evidence type="ECO:0000313" key="4">
    <source>
        <dbReference type="Proteomes" id="UP000056750"/>
    </source>
</evidence>
<dbReference type="RefSeq" id="WP_057790372.1">
    <property type="nucleotide sequence ID" value="NZ_CANLMS010000001.1"/>
</dbReference>
<keyword evidence="4" id="KW-1185">Reference proteome</keyword>
<evidence type="ECO:0000313" key="2">
    <source>
        <dbReference type="EMBL" id="AMJ75199.1"/>
    </source>
</evidence>
<dbReference type="EMBL" id="JAUOQI010000006">
    <property type="protein sequence ID" value="MDO6577895.1"/>
    <property type="molecule type" value="Genomic_DNA"/>
</dbReference>
<dbReference type="KEGG" id="asq:AVL57_15255"/>
<protein>
    <submittedName>
        <fullName evidence="3">RidA family protein</fullName>
        <ecNumber evidence="3">3.5.-.-</ecNumber>
    </submittedName>
</protein>
<evidence type="ECO:0000313" key="3">
    <source>
        <dbReference type="EMBL" id="MDO6577895.1"/>
    </source>
</evidence>
<comment type="similarity">
    <text evidence="1">Belongs to the RutC family.</text>
</comment>
<dbReference type="Proteomes" id="UP001170717">
    <property type="component" value="Unassembled WGS sequence"/>
</dbReference>
<evidence type="ECO:0000256" key="1">
    <source>
        <dbReference type="ARBA" id="ARBA00010552"/>
    </source>
</evidence>